<dbReference type="EMBL" id="BARS01004910">
    <property type="protein sequence ID" value="GAF84679.1"/>
    <property type="molecule type" value="Genomic_DNA"/>
</dbReference>
<accession>X0SUL7</accession>
<dbReference type="AlphaFoldDB" id="X0SUL7"/>
<organism evidence="2">
    <name type="scientific">marine sediment metagenome</name>
    <dbReference type="NCBI Taxonomy" id="412755"/>
    <lineage>
        <taxon>unclassified sequences</taxon>
        <taxon>metagenomes</taxon>
        <taxon>ecological metagenomes</taxon>
    </lineage>
</organism>
<comment type="caution">
    <text evidence="2">The sequence shown here is derived from an EMBL/GenBank/DDBJ whole genome shotgun (WGS) entry which is preliminary data.</text>
</comment>
<keyword evidence="1" id="KW-0472">Membrane</keyword>
<evidence type="ECO:0000313" key="2">
    <source>
        <dbReference type="EMBL" id="GAF84679.1"/>
    </source>
</evidence>
<keyword evidence="1" id="KW-1133">Transmembrane helix</keyword>
<protein>
    <submittedName>
        <fullName evidence="2">Uncharacterized protein</fullName>
    </submittedName>
</protein>
<keyword evidence="1" id="KW-0812">Transmembrane</keyword>
<feature type="non-terminal residue" evidence="2">
    <location>
        <position position="100"/>
    </location>
</feature>
<gene>
    <name evidence="2" type="ORF">S01H1_09608</name>
</gene>
<feature type="transmembrane region" description="Helical" evidence="1">
    <location>
        <begin position="53"/>
        <end position="76"/>
    </location>
</feature>
<sequence length="100" mass="10504">MMRRCPRAFILPVMVVTVVICLGPGFLVAQDAPTNGPGAAQQPDSSSKSLLDFIKAGGPVGYVIILLSLAGIALVIEGFIQFKPENLLPPALTNESEQLA</sequence>
<name>X0SUL7_9ZZZZ</name>
<evidence type="ECO:0000256" key="1">
    <source>
        <dbReference type="SAM" id="Phobius"/>
    </source>
</evidence>
<reference evidence="2" key="1">
    <citation type="journal article" date="2014" name="Front. Microbiol.">
        <title>High frequency of phylogenetically diverse reductive dehalogenase-homologous genes in deep subseafloor sedimentary metagenomes.</title>
        <authorList>
            <person name="Kawai M."/>
            <person name="Futagami T."/>
            <person name="Toyoda A."/>
            <person name="Takaki Y."/>
            <person name="Nishi S."/>
            <person name="Hori S."/>
            <person name="Arai W."/>
            <person name="Tsubouchi T."/>
            <person name="Morono Y."/>
            <person name="Uchiyama I."/>
            <person name="Ito T."/>
            <person name="Fujiyama A."/>
            <person name="Inagaki F."/>
            <person name="Takami H."/>
        </authorList>
    </citation>
    <scope>NUCLEOTIDE SEQUENCE</scope>
    <source>
        <strain evidence="2">Expedition CK06-06</strain>
    </source>
</reference>
<proteinExistence type="predicted"/>